<evidence type="ECO:0000313" key="2">
    <source>
        <dbReference type="EnsemblPlants" id="KRH01082"/>
    </source>
</evidence>
<dbReference type="EMBL" id="CM000851">
    <property type="protein sequence ID" value="KRH01082.1"/>
    <property type="molecule type" value="Genomic_DNA"/>
</dbReference>
<reference evidence="1" key="3">
    <citation type="submission" date="2018-07" db="EMBL/GenBank/DDBJ databases">
        <title>WGS assembly of Glycine max.</title>
        <authorList>
            <person name="Schmutz J."/>
            <person name="Cannon S."/>
            <person name="Schlueter J."/>
            <person name="Ma J."/>
            <person name="Mitros T."/>
            <person name="Nelson W."/>
            <person name="Hyten D."/>
            <person name="Song Q."/>
            <person name="Thelen J."/>
            <person name="Cheng J."/>
            <person name="Xu D."/>
            <person name="Hellsten U."/>
            <person name="May G."/>
            <person name="Yu Y."/>
            <person name="Sakurai T."/>
            <person name="Umezawa T."/>
            <person name="Bhattacharyya M."/>
            <person name="Sandhu D."/>
            <person name="Valliyodan B."/>
            <person name="Lindquist E."/>
            <person name="Peto M."/>
            <person name="Grant D."/>
            <person name="Shu S."/>
            <person name="Goodstein D."/>
            <person name="Barry K."/>
            <person name="Futrell-Griggs M."/>
            <person name="Abernathy B."/>
            <person name="Du J."/>
            <person name="Tian Z."/>
            <person name="Zhu L."/>
            <person name="Gill N."/>
            <person name="Joshi T."/>
            <person name="Libault M."/>
            <person name="Sethuraman A."/>
            <person name="Zhang X."/>
            <person name="Shinozaki K."/>
            <person name="Nguyen H."/>
            <person name="Wing R."/>
            <person name="Cregan P."/>
            <person name="Specht J."/>
            <person name="Grimwood J."/>
            <person name="Rokhsar D."/>
            <person name="Stacey G."/>
            <person name="Shoemaker R."/>
            <person name="Jackson S."/>
        </authorList>
    </citation>
    <scope>NUCLEOTIDE SEQUENCE</scope>
    <source>
        <tissue evidence="1">Callus</tissue>
    </source>
</reference>
<protein>
    <submittedName>
        <fullName evidence="1 2">Uncharacterized protein</fullName>
    </submittedName>
</protein>
<dbReference type="Proteomes" id="UP000008827">
    <property type="component" value="Chromosome 18"/>
</dbReference>
<keyword evidence="3" id="KW-1185">Reference proteome</keyword>
<sequence length="73" mass="8742">MNGLINYILQGILRLNFCGRCLLFSLEDTREMYSKGRKTRYMYRSGIQPDHNRSIIIFDLKKLDIMLLFMISY</sequence>
<evidence type="ECO:0000313" key="3">
    <source>
        <dbReference type="Proteomes" id="UP000008827"/>
    </source>
</evidence>
<dbReference type="Gramene" id="KRH01082">
    <property type="protein sequence ID" value="KRH01082"/>
    <property type="gene ID" value="GLYMA_18G252900"/>
</dbReference>
<accession>K7MUN5</accession>
<dbReference type="PaxDb" id="3847-GLYMA18G48790.1"/>
<reference evidence="1 2" key="1">
    <citation type="journal article" date="2010" name="Nature">
        <title>Genome sequence of the palaeopolyploid soybean.</title>
        <authorList>
            <person name="Schmutz J."/>
            <person name="Cannon S.B."/>
            <person name="Schlueter J."/>
            <person name="Ma J."/>
            <person name="Mitros T."/>
            <person name="Nelson W."/>
            <person name="Hyten D.L."/>
            <person name="Song Q."/>
            <person name="Thelen J.J."/>
            <person name="Cheng J."/>
            <person name="Xu D."/>
            <person name="Hellsten U."/>
            <person name="May G.D."/>
            <person name="Yu Y."/>
            <person name="Sakurai T."/>
            <person name="Umezawa T."/>
            <person name="Bhattacharyya M.K."/>
            <person name="Sandhu D."/>
            <person name="Valliyodan B."/>
            <person name="Lindquist E."/>
            <person name="Peto M."/>
            <person name="Grant D."/>
            <person name="Shu S."/>
            <person name="Goodstein D."/>
            <person name="Barry K."/>
            <person name="Futrell-Griggs M."/>
            <person name="Abernathy B."/>
            <person name="Du J."/>
            <person name="Tian Z."/>
            <person name="Zhu L."/>
            <person name="Gill N."/>
            <person name="Joshi T."/>
            <person name="Libault M."/>
            <person name="Sethuraman A."/>
            <person name="Zhang X.-C."/>
            <person name="Shinozaki K."/>
            <person name="Nguyen H.T."/>
            <person name="Wing R.A."/>
            <person name="Cregan P."/>
            <person name="Specht J."/>
            <person name="Grimwood J."/>
            <person name="Rokhsar D."/>
            <person name="Stacey G."/>
            <person name="Shoemaker R.C."/>
            <person name="Jackson S.A."/>
        </authorList>
    </citation>
    <scope>NUCLEOTIDE SEQUENCE [LARGE SCALE GENOMIC DNA]</scope>
    <source>
        <strain evidence="2">cv. Williams 82</strain>
        <tissue evidence="1">Callus</tissue>
    </source>
</reference>
<dbReference type="EnsemblPlants" id="KRH01082">
    <property type="protein sequence ID" value="KRH01082"/>
    <property type="gene ID" value="GLYMA_18G252900"/>
</dbReference>
<proteinExistence type="predicted"/>
<reference evidence="2" key="2">
    <citation type="submission" date="2018-02" db="UniProtKB">
        <authorList>
            <consortium name="EnsemblPlants"/>
        </authorList>
    </citation>
    <scope>IDENTIFICATION</scope>
    <source>
        <strain evidence="2">Williams 82</strain>
    </source>
</reference>
<evidence type="ECO:0000313" key="1">
    <source>
        <dbReference type="EMBL" id="KRH01082.1"/>
    </source>
</evidence>
<organism evidence="2">
    <name type="scientific">Glycine max</name>
    <name type="common">Soybean</name>
    <name type="synonym">Glycine hispida</name>
    <dbReference type="NCBI Taxonomy" id="3847"/>
    <lineage>
        <taxon>Eukaryota</taxon>
        <taxon>Viridiplantae</taxon>
        <taxon>Streptophyta</taxon>
        <taxon>Embryophyta</taxon>
        <taxon>Tracheophyta</taxon>
        <taxon>Spermatophyta</taxon>
        <taxon>Magnoliopsida</taxon>
        <taxon>eudicotyledons</taxon>
        <taxon>Gunneridae</taxon>
        <taxon>Pentapetalae</taxon>
        <taxon>rosids</taxon>
        <taxon>fabids</taxon>
        <taxon>Fabales</taxon>
        <taxon>Fabaceae</taxon>
        <taxon>Papilionoideae</taxon>
        <taxon>50 kb inversion clade</taxon>
        <taxon>NPAAA clade</taxon>
        <taxon>indigoferoid/millettioid clade</taxon>
        <taxon>Phaseoleae</taxon>
        <taxon>Glycine</taxon>
        <taxon>Glycine subgen. Soja</taxon>
    </lineage>
</organism>
<dbReference type="HOGENOM" id="CLU_2709747_0_0_1"/>
<dbReference type="InParanoid" id="K7MUN5"/>
<dbReference type="AlphaFoldDB" id="K7MUN5"/>
<name>K7MUN5_SOYBN</name>
<gene>
    <name evidence="1" type="ORF">GLYMA_18G252900</name>
</gene>